<feature type="active site" description="Proton acceptor" evidence="8">
    <location>
        <position position="57"/>
    </location>
</feature>
<keyword evidence="11" id="KW-1185">Reference proteome</keyword>
<evidence type="ECO:0000313" key="10">
    <source>
        <dbReference type="EMBL" id="WLR43731.1"/>
    </source>
</evidence>
<dbReference type="Gene3D" id="3.20.20.70">
    <property type="entry name" value="Aldolase class I"/>
    <property type="match status" value="1"/>
</dbReference>
<reference evidence="10 11" key="1">
    <citation type="submission" date="2023-06" db="EMBL/GenBank/DDBJ databases">
        <title>Five Gram-positive bacteria isolated from mangrove sediments in Shenzhen, Guangdong, China.</title>
        <authorList>
            <person name="Yu S."/>
            <person name="Zheng W."/>
            <person name="Huang Y."/>
        </authorList>
    </citation>
    <scope>NUCLEOTIDE SEQUENCE [LARGE SCALE GENOMIC DNA]</scope>
    <source>
        <strain evidence="10 11">SaN35-3</strain>
    </source>
</reference>
<evidence type="ECO:0000256" key="9">
    <source>
        <dbReference type="RuleBase" id="RU003662"/>
    </source>
</evidence>
<keyword evidence="5 8" id="KW-0057">Aromatic amino acid biosynthesis</keyword>
<feature type="active site" description="Proton acceptor" evidence="8">
    <location>
        <position position="46"/>
    </location>
</feature>
<evidence type="ECO:0000256" key="5">
    <source>
        <dbReference type="ARBA" id="ARBA00023141"/>
    </source>
</evidence>
<dbReference type="RefSeq" id="WP_226538542.1">
    <property type="nucleotide sequence ID" value="NZ_CP129013.1"/>
</dbReference>
<dbReference type="EC" id="4.2.1.20" evidence="8"/>
<comment type="subunit">
    <text evidence="2 8">Tetramer of two alpha and two beta chains.</text>
</comment>
<sequence length="270" mass="29752">MSKRNELLIQSDKPLFIPYIVAGDPSEIATIDIALSLQKAGASALELGVPYSDPLADGPTIQRAASRSLKRGMSIISAMCLARKMKKAGLTIPIILFTYYNPVLQLGNQNFFALMKENAIEGLLIPDLPFEESEALRANCQENSITFISLLAPTSMNRLEKIVSQAQGFLYCVSSLGVTGERKEFDQSVLSFVEKVKEKSDIPVVVGFGISTREQVQLFQNVCDGVIVGSAIINKIEQLVKDHEWSAESKQIFDQYLLQLLGNSNLQHKV</sequence>
<dbReference type="PANTHER" id="PTHR43406:SF1">
    <property type="entry name" value="TRYPTOPHAN SYNTHASE ALPHA CHAIN, CHLOROPLASTIC"/>
    <property type="match status" value="1"/>
</dbReference>
<dbReference type="InterPro" id="IPR013785">
    <property type="entry name" value="Aldolase_TIM"/>
</dbReference>
<name>A0ABY9JWF8_9BACI</name>
<comment type="similarity">
    <text evidence="8 9">Belongs to the TrpA family.</text>
</comment>
<evidence type="ECO:0000256" key="3">
    <source>
        <dbReference type="ARBA" id="ARBA00022605"/>
    </source>
</evidence>
<keyword evidence="6 8" id="KW-0456">Lyase</keyword>
<evidence type="ECO:0000256" key="2">
    <source>
        <dbReference type="ARBA" id="ARBA00011270"/>
    </source>
</evidence>
<dbReference type="PROSITE" id="PS00167">
    <property type="entry name" value="TRP_SYNTHASE_ALPHA"/>
    <property type="match status" value="1"/>
</dbReference>
<dbReference type="GO" id="GO:0004834">
    <property type="term" value="F:tryptophan synthase activity"/>
    <property type="evidence" value="ECO:0007669"/>
    <property type="project" value="UniProtKB-EC"/>
</dbReference>
<dbReference type="Proteomes" id="UP001197974">
    <property type="component" value="Chromosome"/>
</dbReference>
<comment type="pathway">
    <text evidence="1 8">Amino-acid biosynthesis; L-tryptophan biosynthesis; L-tryptophan from chorismate: step 5/5.</text>
</comment>
<evidence type="ECO:0000256" key="6">
    <source>
        <dbReference type="ARBA" id="ARBA00023239"/>
    </source>
</evidence>
<evidence type="ECO:0000256" key="4">
    <source>
        <dbReference type="ARBA" id="ARBA00022822"/>
    </source>
</evidence>
<dbReference type="EMBL" id="CP129013">
    <property type="protein sequence ID" value="WLR43731.1"/>
    <property type="molecule type" value="Genomic_DNA"/>
</dbReference>
<gene>
    <name evidence="8 10" type="primary">trpA</name>
    <name evidence="10" type="ORF">LC087_06245</name>
</gene>
<accession>A0ABY9JWF8</accession>
<dbReference type="PANTHER" id="PTHR43406">
    <property type="entry name" value="TRYPTOPHAN SYNTHASE, ALPHA CHAIN"/>
    <property type="match status" value="1"/>
</dbReference>
<keyword evidence="3 8" id="KW-0028">Amino-acid biosynthesis</keyword>
<evidence type="ECO:0000256" key="8">
    <source>
        <dbReference type="HAMAP-Rule" id="MF_00131"/>
    </source>
</evidence>
<comment type="catalytic activity">
    <reaction evidence="7 8">
        <text>(1S,2R)-1-C-(indol-3-yl)glycerol 3-phosphate + L-serine = D-glyceraldehyde 3-phosphate + L-tryptophan + H2O</text>
        <dbReference type="Rhea" id="RHEA:10532"/>
        <dbReference type="ChEBI" id="CHEBI:15377"/>
        <dbReference type="ChEBI" id="CHEBI:33384"/>
        <dbReference type="ChEBI" id="CHEBI:57912"/>
        <dbReference type="ChEBI" id="CHEBI:58866"/>
        <dbReference type="ChEBI" id="CHEBI:59776"/>
        <dbReference type="EC" id="4.2.1.20"/>
    </reaction>
</comment>
<dbReference type="InterPro" id="IPR002028">
    <property type="entry name" value="Trp_synthase_suA"/>
</dbReference>
<comment type="function">
    <text evidence="8">The alpha subunit is responsible for the aldol cleavage of indoleglycerol phosphate to indole and glyceraldehyde 3-phosphate.</text>
</comment>
<evidence type="ECO:0000256" key="1">
    <source>
        <dbReference type="ARBA" id="ARBA00004733"/>
    </source>
</evidence>
<dbReference type="Pfam" id="PF00290">
    <property type="entry name" value="Trp_syntA"/>
    <property type="match status" value="1"/>
</dbReference>
<dbReference type="InterPro" id="IPR011060">
    <property type="entry name" value="RibuloseP-bd_barrel"/>
</dbReference>
<keyword evidence="4 8" id="KW-0822">Tryptophan biosynthesis</keyword>
<dbReference type="CDD" id="cd04724">
    <property type="entry name" value="Tryptophan_synthase_alpha"/>
    <property type="match status" value="1"/>
</dbReference>
<dbReference type="SUPFAM" id="SSF51366">
    <property type="entry name" value="Ribulose-phoshate binding barrel"/>
    <property type="match status" value="1"/>
</dbReference>
<dbReference type="HAMAP" id="MF_00131">
    <property type="entry name" value="Trp_synth_alpha"/>
    <property type="match status" value="1"/>
</dbReference>
<proteinExistence type="inferred from homology"/>
<evidence type="ECO:0000313" key="11">
    <source>
        <dbReference type="Proteomes" id="UP001197974"/>
    </source>
</evidence>
<protein>
    <recommendedName>
        <fullName evidence="8">Tryptophan synthase alpha chain</fullName>
        <ecNumber evidence="8">4.2.1.20</ecNumber>
    </recommendedName>
</protein>
<evidence type="ECO:0000256" key="7">
    <source>
        <dbReference type="ARBA" id="ARBA00049047"/>
    </source>
</evidence>
<dbReference type="InterPro" id="IPR018204">
    <property type="entry name" value="Trp_synthase_alpha_AS"/>
</dbReference>
<organism evidence="10 11">
    <name type="scientific">Bacillus carboniphilus</name>
    <dbReference type="NCBI Taxonomy" id="86663"/>
    <lineage>
        <taxon>Bacteria</taxon>
        <taxon>Bacillati</taxon>
        <taxon>Bacillota</taxon>
        <taxon>Bacilli</taxon>
        <taxon>Bacillales</taxon>
        <taxon>Bacillaceae</taxon>
        <taxon>Bacillus</taxon>
    </lineage>
</organism>
<dbReference type="NCBIfam" id="TIGR00262">
    <property type="entry name" value="trpA"/>
    <property type="match status" value="1"/>
</dbReference>